<keyword evidence="2 9" id="KW-0378">Hydrolase</keyword>
<evidence type="ECO:0000256" key="4">
    <source>
        <dbReference type="ARBA" id="ARBA00022840"/>
    </source>
</evidence>
<dbReference type="EMBL" id="LROR01000095">
    <property type="protein sequence ID" value="OBR90489.1"/>
    <property type="molecule type" value="Genomic_DNA"/>
</dbReference>
<dbReference type="GO" id="GO:0043138">
    <property type="term" value="F:3'-5' DNA helicase activity"/>
    <property type="evidence" value="ECO:0007669"/>
    <property type="project" value="UniProtKB-EC"/>
</dbReference>
<dbReference type="GO" id="GO:0005829">
    <property type="term" value="C:cytosol"/>
    <property type="evidence" value="ECO:0007669"/>
    <property type="project" value="TreeGrafter"/>
</dbReference>
<accession>A0A162NFL2</accession>
<evidence type="ECO:0000256" key="6">
    <source>
        <dbReference type="ARBA" id="ARBA00034617"/>
    </source>
</evidence>
<evidence type="ECO:0000256" key="7">
    <source>
        <dbReference type="ARBA" id="ARBA00034808"/>
    </source>
</evidence>
<dbReference type="AlphaFoldDB" id="A0A162NFL2"/>
<comment type="caution">
    <text evidence="12">The sequence shown here is derived from an EMBL/GenBank/DDBJ whole genome shotgun (WGS) entry which is preliminary data.</text>
</comment>
<organism evidence="12 14">
    <name type="scientific">Clostridium coskatii</name>
    <dbReference type="NCBI Taxonomy" id="1705578"/>
    <lineage>
        <taxon>Bacteria</taxon>
        <taxon>Bacillati</taxon>
        <taxon>Bacillota</taxon>
        <taxon>Clostridia</taxon>
        <taxon>Eubacteriales</taxon>
        <taxon>Clostridiaceae</taxon>
        <taxon>Clostridium</taxon>
    </lineage>
</organism>
<dbReference type="Proteomes" id="UP000093694">
    <property type="component" value="Unassembled WGS sequence"/>
</dbReference>
<feature type="domain" description="UvrD-like helicase ATP-binding" evidence="11">
    <location>
        <begin position="209"/>
        <end position="566"/>
    </location>
</feature>
<evidence type="ECO:0000259" key="11">
    <source>
        <dbReference type="PROSITE" id="PS51198"/>
    </source>
</evidence>
<dbReference type="Gene3D" id="3.40.50.300">
    <property type="entry name" value="P-loop containing nucleotide triphosphate hydrolases"/>
    <property type="match status" value="3"/>
</dbReference>
<evidence type="ECO:0000313" key="15">
    <source>
        <dbReference type="Proteomes" id="UP000093694"/>
    </source>
</evidence>
<evidence type="ECO:0000256" key="9">
    <source>
        <dbReference type="PROSITE-ProRule" id="PRU00560"/>
    </source>
</evidence>
<dbReference type="PATRIC" id="fig|1705578.3.peg.669"/>
<name>A0A162NFL2_9CLOT</name>
<dbReference type="GO" id="GO:0003677">
    <property type="term" value="F:DNA binding"/>
    <property type="evidence" value="ECO:0007669"/>
    <property type="project" value="InterPro"/>
</dbReference>
<evidence type="ECO:0000313" key="14">
    <source>
        <dbReference type="Proteomes" id="UP000077384"/>
    </source>
</evidence>
<dbReference type="EMBL" id="LITQ01000015">
    <property type="protein sequence ID" value="OAA92969.1"/>
    <property type="molecule type" value="Genomic_DNA"/>
</dbReference>
<evidence type="ECO:0000313" key="12">
    <source>
        <dbReference type="EMBL" id="OAA92969.1"/>
    </source>
</evidence>
<keyword evidence="1 9" id="KW-0547">Nucleotide-binding</keyword>
<sequence length="709" mass="83172">MYRDDLKKELEKEVELDLEREKLEEVLKEIEVQILEYIESRKKVIDYILKLREKNLEQYEDDEDKVIEYFNHEMYEKEEQYRLVNKSIKELTILSNSPYFGKVKFQDEYGEEEIYIGRFGVTGRKSYEPIVIDWRSPVSSLFYAGKLGTVKYTSPMGEVETEVLSKRQFIIKKSNLVGMFDSSIDVKDEILQMVLSKNAGEKLKDIVMTIQKEQDNLIRQPRTGAIVVNGVAGSGKTTIALHRVAYLLYNYRKVLQGKVLILGPNSIFIDYISLVLPSLGEEKVTQTTFREFAEDMLNVPYIMDFKDYMEKILSHQKDFSEEIKYKGSLEYVQDIDNFIGSLEKDCFKIEDVFFYDKLIISGEDINKMLNYYFKDMPLFKRSSRIKRVIYSKVRDERNRLIISIQKEYENKVKSLTESELNDCGNELEYKRRNDIRDVIKEVISIKKNKLIWLKNPDVITLYNDFNGNKLLIYDDLAPILYLKIKLEGLRYRDEIRHIVIDEAQDYSPLQFRVIYELTKCKSFTIVGDTNQKIIFSKETPAVEKLENILPDLEIKRFSLNKSYRSTNEIIDYANKYLEEDKTVPLVRSGKKVVEKRVDNSKELVDKILDNVVELKERGYESIAIICRDLKDTEAIGNLIKARIHINVLDREDMIYSSGEVILPSYFAKGLEFDAVIMIDTCEKNENTLKYIMATRALHELYVYKTSSIN</sequence>
<dbReference type="PANTHER" id="PTHR11070">
    <property type="entry name" value="UVRD / RECB / PCRA DNA HELICASE FAMILY MEMBER"/>
    <property type="match status" value="1"/>
</dbReference>
<evidence type="ECO:0000256" key="2">
    <source>
        <dbReference type="ARBA" id="ARBA00022801"/>
    </source>
</evidence>
<dbReference type="GO" id="GO:0000725">
    <property type="term" value="P:recombinational repair"/>
    <property type="evidence" value="ECO:0007669"/>
    <property type="project" value="TreeGrafter"/>
</dbReference>
<dbReference type="Pfam" id="PF13361">
    <property type="entry name" value="UvrD_C"/>
    <property type="match status" value="1"/>
</dbReference>
<dbReference type="Pfam" id="PF00580">
    <property type="entry name" value="UvrD-helicase"/>
    <property type="match status" value="1"/>
</dbReference>
<keyword evidence="3 9" id="KW-0347">Helicase</keyword>
<dbReference type="InterPro" id="IPR027417">
    <property type="entry name" value="P-loop_NTPase"/>
</dbReference>
<dbReference type="PROSITE" id="PS51198">
    <property type="entry name" value="UVRD_HELICASE_ATP_BIND"/>
    <property type="match status" value="1"/>
</dbReference>
<dbReference type="GO" id="GO:0005524">
    <property type="term" value="F:ATP binding"/>
    <property type="evidence" value="ECO:0007669"/>
    <property type="project" value="UniProtKB-UniRule"/>
</dbReference>
<dbReference type="InterPro" id="IPR000212">
    <property type="entry name" value="DNA_helicase_UvrD/REP"/>
</dbReference>
<protein>
    <recommendedName>
        <fullName evidence="7">DNA 3'-5' helicase</fullName>
        <ecNumber evidence="7">5.6.2.4</ecNumber>
    </recommendedName>
</protein>
<evidence type="ECO:0000256" key="5">
    <source>
        <dbReference type="ARBA" id="ARBA00023235"/>
    </source>
</evidence>
<comment type="catalytic activity">
    <reaction evidence="6">
        <text>Couples ATP hydrolysis with the unwinding of duplex DNA by translocating in the 3'-5' direction.</text>
        <dbReference type="EC" id="5.6.2.4"/>
    </reaction>
</comment>
<dbReference type="Proteomes" id="UP000077384">
    <property type="component" value="Unassembled WGS sequence"/>
</dbReference>
<dbReference type="InterPro" id="IPR014016">
    <property type="entry name" value="UvrD-like_ATP-bd"/>
</dbReference>
<feature type="coiled-coil region" evidence="10">
    <location>
        <begin position="6"/>
        <end position="40"/>
    </location>
</feature>
<evidence type="ECO:0000313" key="13">
    <source>
        <dbReference type="EMBL" id="OBR90489.1"/>
    </source>
</evidence>
<keyword evidence="4 9" id="KW-0067">ATP-binding</keyword>
<gene>
    <name evidence="12" type="primary">helD_1</name>
    <name evidence="13" type="synonym">helD_4</name>
    <name evidence="13" type="ORF">CLCOS_40480</name>
    <name evidence="12" type="ORF">WX73_00286</name>
</gene>
<keyword evidence="5" id="KW-0413">Isomerase</keyword>
<dbReference type="GO" id="GO:0016787">
    <property type="term" value="F:hydrolase activity"/>
    <property type="evidence" value="ECO:0007669"/>
    <property type="project" value="UniProtKB-UniRule"/>
</dbReference>
<evidence type="ECO:0000256" key="3">
    <source>
        <dbReference type="ARBA" id="ARBA00022806"/>
    </source>
</evidence>
<dbReference type="InterPro" id="IPR014017">
    <property type="entry name" value="DNA_helicase_UvrD-like_C"/>
</dbReference>
<reference evidence="12 14" key="1">
    <citation type="journal article" date="2015" name="Biotechnol. Bioeng.">
        <title>Genome sequence and phenotypic characterization of Caulobacter segnis.</title>
        <authorList>
            <person name="Patel S."/>
            <person name="Fletcher B."/>
            <person name="Scott D.C."/>
            <person name="Ely B."/>
        </authorList>
    </citation>
    <scope>NUCLEOTIDE SEQUENCE [LARGE SCALE GENOMIC DNA]</scope>
    <source>
        <strain evidence="12 14">PS02</strain>
    </source>
</reference>
<keyword evidence="15" id="KW-1185">Reference proteome</keyword>
<reference evidence="13 15" key="2">
    <citation type="journal article" date="2016" name="Front. Microbiol.">
        <title>Industrial Acetogenic Biocatalysts: A Comparative Metabolic and Genomic Analysis.</title>
        <authorList>
            <person name="Bengelsdorf F."/>
            <person name="Poehlein A."/>
            <person name="Sonja S."/>
            <person name="Erz C."/>
            <person name="Hummel T."/>
            <person name="Hoffmeister S."/>
            <person name="Daniel R."/>
            <person name="Durre P."/>
        </authorList>
    </citation>
    <scope>NUCLEOTIDE SEQUENCE [LARGE SCALE GENOMIC DNA]</scope>
    <source>
        <strain evidence="13 15">PTA-10522</strain>
    </source>
</reference>
<keyword evidence="10" id="KW-0175">Coiled coil</keyword>
<dbReference type="PANTHER" id="PTHR11070:SF17">
    <property type="entry name" value="DNA HELICASE IV"/>
    <property type="match status" value="1"/>
</dbReference>
<proteinExistence type="predicted"/>
<evidence type="ECO:0000256" key="1">
    <source>
        <dbReference type="ARBA" id="ARBA00022741"/>
    </source>
</evidence>
<evidence type="ECO:0000256" key="10">
    <source>
        <dbReference type="SAM" id="Coils"/>
    </source>
</evidence>
<comment type="catalytic activity">
    <reaction evidence="8">
        <text>ATP + H2O = ADP + phosphate + H(+)</text>
        <dbReference type="Rhea" id="RHEA:13065"/>
        <dbReference type="ChEBI" id="CHEBI:15377"/>
        <dbReference type="ChEBI" id="CHEBI:15378"/>
        <dbReference type="ChEBI" id="CHEBI:30616"/>
        <dbReference type="ChEBI" id="CHEBI:43474"/>
        <dbReference type="ChEBI" id="CHEBI:456216"/>
        <dbReference type="EC" id="5.6.2.4"/>
    </reaction>
</comment>
<dbReference type="EC" id="5.6.2.4" evidence="7"/>
<evidence type="ECO:0000256" key="8">
    <source>
        <dbReference type="ARBA" id="ARBA00048988"/>
    </source>
</evidence>
<feature type="binding site" evidence="9">
    <location>
        <begin position="230"/>
        <end position="237"/>
    </location>
    <ligand>
        <name>ATP</name>
        <dbReference type="ChEBI" id="CHEBI:30616"/>
    </ligand>
</feature>
<dbReference type="RefSeq" id="WP_063601117.1">
    <property type="nucleotide sequence ID" value="NZ_LITQ01000015.1"/>
</dbReference>
<dbReference type="SUPFAM" id="SSF52540">
    <property type="entry name" value="P-loop containing nucleoside triphosphate hydrolases"/>
    <property type="match status" value="1"/>
</dbReference>